<dbReference type="GO" id="GO:0004497">
    <property type="term" value="F:monooxygenase activity"/>
    <property type="evidence" value="ECO:0007669"/>
    <property type="project" value="UniProtKB-KW"/>
</dbReference>
<dbReference type="Pfam" id="PF00296">
    <property type="entry name" value="Bac_luciferase"/>
    <property type="match status" value="1"/>
</dbReference>
<gene>
    <name evidence="6" type="ORF">BN1180_03454</name>
</gene>
<keyword evidence="2" id="KW-0288">FMN</keyword>
<reference evidence="6 7" key="1">
    <citation type="journal article" date="2014" name="Genome Announc.">
        <title>Genome Sequence of Bacillus simplex Strain P558, Isolated from a Human Fecal Sample.</title>
        <authorList>
            <person name="Croce O."/>
            <person name="Hugon P."/>
            <person name="Lagier J.C."/>
            <person name="Bibi F."/>
            <person name="Robert C."/>
            <person name="Azhar E.I."/>
            <person name="Raoult D."/>
            <person name="Fournier P.E."/>
        </authorList>
    </citation>
    <scope>NUCLEOTIDE SEQUENCE [LARGE SCALE GENOMIC DNA]</scope>
    <source>
        <strain evidence="6 7">P558</strain>
    </source>
</reference>
<dbReference type="PANTHER" id="PTHR42847:SF4">
    <property type="entry name" value="ALKANESULFONATE MONOOXYGENASE-RELATED"/>
    <property type="match status" value="1"/>
</dbReference>
<comment type="caution">
    <text evidence="6">The sequence shown here is derived from an EMBL/GenBank/DDBJ whole genome shotgun (WGS) entry which is preliminary data.</text>
</comment>
<proteinExistence type="predicted"/>
<dbReference type="GO" id="GO:0016705">
    <property type="term" value="F:oxidoreductase activity, acting on paired donors, with incorporation or reduction of molecular oxygen"/>
    <property type="evidence" value="ECO:0007669"/>
    <property type="project" value="InterPro"/>
</dbReference>
<dbReference type="AlphaFoldDB" id="A0AAN2TTI7"/>
<evidence type="ECO:0000313" key="7">
    <source>
        <dbReference type="Proteomes" id="UP000182110"/>
    </source>
</evidence>
<accession>A0AAN2TTI7</accession>
<dbReference type="SUPFAM" id="SSF51679">
    <property type="entry name" value="Bacterial luciferase-like"/>
    <property type="match status" value="1"/>
</dbReference>
<organism evidence="6 7">
    <name type="scientific">Peribacillus simplex</name>
    <dbReference type="NCBI Taxonomy" id="1478"/>
    <lineage>
        <taxon>Bacteria</taxon>
        <taxon>Bacillati</taxon>
        <taxon>Bacillota</taxon>
        <taxon>Bacilli</taxon>
        <taxon>Bacillales</taxon>
        <taxon>Bacillaceae</taxon>
        <taxon>Peribacillus</taxon>
    </lineage>
</organism>
<evidence type="ECO:0000256" key="2">
    <source>
        <dbReference type="ARBA" id="ARBA00022643"/>
    </source>
</evidence>
<dbReference type="InterPro" id="IPR050172">
    <property type="entry name" value="SsuD_RutA_monooxygenase"/>
</dbReference>
<evidence type="ECO:0000256" key="1">
    <source>
        <dbReference type="ARBA" id="ARBA00022630"/>
    </source>
</evidence>
<dbReference type="CDD" id="cd01094">
    <property type="entry name" value="Alkanesulfonate_monoxygenase"/>
    <property type="match status" value="1"/>
</dbReference>
<keyword evidence="3" id="KW-0560">Oxidoreductase</keyword>
<keyword evidence="7" id="KW-1185">Reference proteome</keyword>
<keyword evidence="4 6" id="KW-0503">Monooxygenase</keyword>
<name>A0AAN2TTI7_9BACI</name>
<dbReference type="Proteomes" id="UP000182110">
    <property type="component" value="Unassembled WGS sequence"/>
</dbReference>
<dbReference type="Gene3D" id="3.20.20.30">
    <property type="entry name" value="Luciferase-like domain"/>
    <property type="match status" value="1"/>
</dbReference>
<dbReference type="RefSeq" id="WP_065421231.1">
    <property type="nucleotide sequence ID" value="NZ_CCXW01000001.1"/>
</dbReference>
<dbReference type="InterPro" id="IPR011251">
    <property type="entry name" value="Luciferase-like_dom"/>
</dbReference>
<keyword evidence="1" id="KW-0285">Flavoprotein</keyword>
<evidence type="ECO:0000313" key="6">
    <source>
        <dbReference type="EMBL" id="CEG33282.1"/>
    </source>
</evidence>
<evidence type="ECO:0000256" key="3">
    <source>
        <dbReference type="ARBA" id="ARBA00023002"/>
    </source>
</evidence>
<dbReference type="PANTHER" id="PTHR42847">
    <property type="entry name" value="ALKANESULFONATE MONOOXYGENASE"/>
    <property type="match status" value="1"/>
</dbReference>
<feature type="domain" description="Luciferase-like" evidence="5">
    <location>
        <begin position="38"/>
        <end position="341"/>
    </location>
</feature>
<dbReference type="EMBL" id="CCXW01000001">
    <property type="protein sequence ID" value="CEG33282.1"/>
    <property type="molecule type" value="Genomic_DNA"/>
</dbReference>
<evidence type="ECO:0000256" key="4">
    <source>
        <dbReference type="ARBA" id="ARBA00023033"/>
    </source>
</evidence>
<protein>
    <submittedName>
        <fullName evidence="6">Alkanesulfonate monooxygenase</fullName>
    </submittedName>
</protein>
<sequence length="410" mass="46566">MSRFDVFREAGNPMFNDNQLKLGIFGPNVNNSCAMTLAETTFKPNFETNVKIAQMMDKAGYECIVPVARWRGFGGPSNFNGECMETYTWASAIAAVTEKIYLFCTSHLPTIHPIVASKMISTIDQISKGRIGLNTVMGWFPKELEMFGGKKMQHDKGYQYATEWMEVVLKMWSQQFFDHKGEFFEIKDGWQEPKPVQSPRPVLINAGSSKPGMNFAAKYTDFHFSFLESMEQAGEWTNHIKKLAWDEYHREINTFTTSFVVCRPTEKEAWDYYNYYVREKGDDEVTDIICQLFNIDTASQSADFNKKFRDNFIAGWGGWALVGTPEQVADKLIKIAKAGVSGTLLSFVDYLVEMPYFNENVMPLLEQAGVRIPVKKEKSSKEYIFTGEMNHSAGVRDVAKEVAVSLASSK</sequence>
<evidence type="ECO:0000259" key="5">
    <source>
        <dbReference type="Pfam" id="PF00296"/>
    </source>
</evidence>
<dbReference type="InterPro" id="IPR036661">
    <property type="entry name" value="Luciferase-like_sf"/>
</dbReference>